<organism evidence="2 3">
    <name type="scientific">Fredinandcohnia salidurans</name>
    <dbReference type="NCBI Taxonomy" id="2595041"/>
    <lineage>
        <taxon>Bacteria</taxon>
        <taxon>Bacillati</taxon>
        <taxon>Bacillota</taxon>
        <taxon>Bacilli</taxon>
        <taxon>Bacillales</taxon>
        <taxon>Bacillaceae</taxon>
        <taxon>Fredinandcohnia</taxon>
    </lineage>
</organism>
<dbReference type="Pfam" id="PF02557">
    <property type="entry name" value="VanY"/>
    <property type="match status" value="1"/>
</dbReference>
<evidence type="ECO:0000313" key="2">
    <source>
        <dbReference type="EMBL" id="MFD1780109.1"/>
    </source>
</evidence>
<feature type="domain" description="D-alanyl-D-alanine carboxypeptidase-like core" evidence="1">
    <location>
        <begin position="104"/>
        <end position="218"/>
    </location>
</feature>
<keyword evidence="2" id="KW-0378">Hydrolase</keyword>
<dbReference type="CDD" id="cd14852">
    <property type="entry name" value="LD-carboxypeptidase"/>
    <property type="match status" value="1"/>
</dbReference>
<dbReference type="InterPro" id="IPR003709">
    <property type="entry name" value="VanY-like_core_dom"/>
</dbReference>
<dbReference type="Gene3D" id="3.30.1380.10">
    <property type="match status" value="1"/>
</dbReference>
<dbReference type="PANTHER" id="PTHR34385:SF1">
    <property type="entry name" value="PEPTIDOGLYCAN L-ALANYL-D-GLUTAMATE ENDOPEPTIDASE CWLK"/>
    <property type="match status" value="1"/>
</dbReference>
<dbReference type="EMBL" id="JBHUEK010000025">
    <property type="protein sequence ID" value="MFD1780109.1"/>
    <property type="molecule type" value="Genomic_DNA"/>
</dbReference>
<dbReference type="PANTHER" id="PTHR34385">
    <property type="entry name" value="D-ALANYL-D-ALANINE CARBOXYPEPTIDASE"/>
    <property type="match status" value="1"/>
</dbReference>
<reference evidence="3" key="1">
    <citation type="journal article" date="2019" name="Int. J. Syst. Evol. Microbiol.">
        <title>The Global Catalogue of Microorganisms (GCM) 10K type strain sequencing project: providing services to taxonomists for standard genome sequencing and annotation.</title>
        <authorList>
            <consortium name="The Broad Institute Genomics Platform"/>
            <consortium name="The Broad Institute Genome Sequencing Center for Infectious Disease"/>
            <person name="Wu L."/>
            <person name="Ma J."/>
        </authorList>
    </citation>
    <scope>NUCLEOTIDE SEQUENCE [LARGE SCALE GENOMIC DNA]</scope>
    <source>
        <strain evidence="3">CCUG 15531</strain>
    </source>
</reference>
<sequence>MKKWILPAVLITIVAAFVISIPFLQQHENTHSESIIVSNLITREPPVKKIKTININENQIYQGDLLLANNTYPIEQMSIKEDIVPLSSIGELGEQFGTSIDTIFLSKEAGLEFSKMMEAAKKDGLVHFSVNSGFRDFEEQAKLYKEMGSSYALPPGYSEHHLGLSLDVGSTLMKMQNAPEGKWMAENAWEYGFILRYPKDKTDITGIEYEPWHFRYVGLPHSALMKEKNLVLEEYIEFLKKEKTVKTTVDGINYYISYHPVSETLEIVEPILSEYEISGNNVDGVIVTRYQ</sequence>
<name>A0ABW4MR35_9BACI</name>
<dbReference type="SUPFAM" id="SSF55166">
    <property type="entry name" value="Hedgehog/DD-peptidase"/>
    <property type="match status" value="1"/>
</dbReference>
<dbReference type="InterPro" id="IPR052179">
    <property type="entry name" value="DD-CPase-like"/>
</dbReference>
<accession>A0ABW4MR35</accession>
<gene>
    <name evidence="2" type="ORF">ACFSFW_15690</name>
</gene>
<proteinExistence type="predicted"/>
<keyword evidence="3" id="KW-1185">Reference proteome</keyword>
<dbReference type="Proteomes" id="UP001597227">
    <property type="component" value="Unassembled WGS sequence"/>
</dbReference>
<dbReference type="RefSeq" id="WP_388040331.1">
    <property type="nucleotide sequence ID" value="NZ_JBHUEK010000025.1"/>
</dbReference>
<dbReference type="GO" id="GO:0004180">
    <property type="term" value="F:carboxypeptidase activity"/>
    <property type="evidence" value="ECO:0007669"/>
    <property type="project" value="UniProtKB-KW"/>
</dbReference>
<protein>
    <submittedName>
        <fullName evidence="2">D-alanyl-D-alanine carboxypeptidase family protein</fullName>
    </submittedName>
</protein>
<dbReference type="Gene3D" id="3.30.200.180">
    <property type="match status" value="1"/>
</dbReference>
<comment type="caution">
    <text evidence="2">The sequence shown here is derived from an EMBL/GenBank/DDBJ whole genome shotgun (WGS) entry which is preliminary data.</text>
</comment>
<keyword evidence="2" id="KW-0645">Protease</keyword>
<dbReference type="InterPro" id="IPR058193">
    <property type="entry name" value="VanY/YodJ_core_dom"/>
</dbReference>
<evidence type="ECO:0000259" key="1">
    <source>
        <dbReference type="Pfam" id="PF02557"/>
    </source>
</evidence>
<dbReference type="InterPro" id="IPR009045">
    <property type="entry name" value="Zn_M74/Hedgehog-like"/>
</dbReference>
<evidence type="ECO:0000313" key="3">
    <source>
        <dbReference type="Proteomes" id="UP001597227"/>
    </source>
</evidence>
<keyword evidence="2" id="KW-0121">Carboxypeptidase</keyword>